<reference evidence="2" key="1">
    <citation type="submission" date="2017-02" db="EMBL/GenBank/DDBJ databases">
        <authorList>
            <person name="Varghese N."/>
            <person name="Submissions S."/>
        </authorList>
    </citation>
    <scope>NUCLEOTIDE SEQUENCE [LARGE SCALE GENOMIC DNA]</scope>
    <source>
        <strain evidence="2">ATCC 25662</strain>
    </source>
</reference>
<dbReference type="Pfam" id="PF05861">
    <property type="entry name" value="PhnI"/>
    <property type="match status" value="1"/>
</dbReference>
<protein>
    <submittedName>
        <fullName evidence="1">Alpha-D-ribose 1-methylphosphonate 5-triphosphate synthase subunit PhnI</fullName>
    </submittedName>
</protein>
<accession>A0A1T4MTX1</accession>
<dbReference type="Proteomes" id="UP000243297">
    <property type="component" value="Unassembled WGS sequence"/>
</dbReference>
<dbReference type="OrthoDB" id="9790536at2"/>
<dbReference type="GO" id="GO:0019634">
    <property type="term" value="P:organic phosphonate metabolic process"/>
    <property type="evidence" value="ECO:0007669"/>
    <property type="project" value="InterPro"/>
</dbReference>
<dbReference type="EMBL" id="FUWY01000003">
    <property type="protein sequence ID" value="SJZ70215.1"/>
    <property type="molecule type" value="Genomic_DNA"/>
</dbReference>
<dbReference type="PIRSF" id="PIRSF007313">
    <property type="entry name" value="PhnI"/>
    <property type="match status" value="1"/>
</dbReference>
<dbReference type="AlphaFoldDB" id="A0A1T4MTX1"/>
<evidence type="ECO:0000313" key="2">
    <source>
        <dbReference type="Proteomes" id="UP000243297"/>
    </source>
</evidence>
<evidence type="ECO:0000313" key="1">
    <source>
        <dbReference type="EMBL" id="SJZ70215.1"/>
    </source>
</evidence>
<name>A0A1T4MTX1_9FIRM</name>
<dbReference type="InterPro" id="IPR008773">
    <property type="entry name" value="PhnI"/>
</dbReference>
<proteinExistence type="predicted"/>
<sequence>MAYVAVRGGQKAIEKSIERLKYKRLEKKKSIKTEDIEASFRLLIDQVLSESSLYSRELAAIALKQAEGSVEEAVFLLRAYRSTLPRKYYSRNAESSSMFVERRISAAFKDIPKGQILGASFDYTHRLVDFELKDETDEDARKFFRKIESKFKKEESEIEQFPKVVDYLKSEGLIAKIDNDDTEPRDTTKETLKFPASRSERLQILQRGMSQAVIGLGYASLRGYGAVHPTVAELRVGQLPITIENPNNPTSEEDSYSIGSIEITEVESLVPVTKLLKDGSHEINFEIGYGVTLGQNETKAIAMSILDQCLERKDEGFATSDEEFVLYHVDSIEATGFISHLKLPHYVTFQAKLNSARKVKGNSDEKEI</sequence>
<keyword evidence="2" id="KW-1185">Reference proteome</keyword>
<organism evidence="1 2">
    <name type="scientific">Anaerorhabdus furcosa</name>
    <dbReference type="NCBI Taxonomy" id="118967"/>
    <lineage>
        <taxon>Bacteria</taxon>
        <taxon>Bacillati</taxon>
        <taxon>Bacillota</taxon>
        <taxon>Erysipelotrichia</taxon>
        <taxon>Erysipelotrichales</taxon>
        <taxon>Erysipelotrichaceae</taxon>
        <taxon>Anaerorhabdus</taxon>
    </lineage>
</organism>
<dbReference type="STRING" id="118967.SAMN02745191_1402"/>
<dbReference type="RefSeq" id="WP_078711803.1">
    <property type="nucleotide sequence ID" value="NZ_FUWY01000003.1"/>
</dbReference>
<gene>
    <name evidence="1" type="ORF">SAMN02745191_1402</name>
</gene>